<gene>
    <name evidence="1" type="ORF">Pcinc_028498</name>
</gene>
<evidence type="ECO:0000313" key="1">
    <source>
        <dbReference type="EMBL" id="KAK3865945.1"/>
    </source>
</evidence>
<evidence type="ECO:0000313" key="2">
    <source>
        <dbReference type="Proteomes" id="UP001286313"/>
    </source>
</evidence>
<name>A0AAE1K994_PETCI</name>
<comment type="caution">
    <text evidence="1">The sequence shown here is derived from an EMBL/GenBank/DDBJ whole genome shotgun (WGS) entry which is preliminary data.</text>
</comment>
<protein>
    <submittedName>
        <fullName evidence="1">Uncharacterized protein</fullName>
    </submittedName>
</protein>
<proteinExistence type="predicted"/>
<accession>A0AAE1K994</accession>
<keyword evidence="2" id="KW-1185">Reference proteome</keyword>
<dbReference type="AlphaFoldDB" id="A0AAE1K994"/>
<dbReference type="Proteomes" id="UP001286313">
    <property type="component" value="Unassembled WGS sequence"/>
</dbReference>
<reference evidence="1" key="1">
    <citation type="submission" date="2023-10" db="EMBL/GenBank/DDBJ databases">
        <title>Genome assemblies of two species of porcelain crab, Petrolisthes cinctipes and Petrolisthes manimaculis (Anomura: Porcellanidae).</title>
        <authorList>
            <person name="Angst P."/>
        </authorList>
    </citation>
    <scope>NUCLEOTIDE SEQUENCE</scope>
    <source>
        <strain evidence="1">PB745_01</strain>
        <tissue evidence="1">Gill</tissue>
    </source>
</reference>
<sequence length="132" mass="14492">MSKILRRQAAGTMGLGCPVDTSQRIVVSVGPNRTSSNTRPEMAVTKDFLGIVIGTKTLARISQGLEQDDPSKLLDQVIAEVRLGHPEHIHHDVHVLNVLQMNINKVNVCDGEDVDGNCDMIMKLMENIPHES</sequence>
<organism evidence="1 2">
    <name type="scientific">Petrolisthes cinctipes</name>
    <name type="common">Flat porcelain crab</name>
    <dbReference type="NCBI Taxonomy" id="88211"/>
    <lineage>
        <taxon>Eukaryota</taxon>
        <taxon>Metazoa</taxon>
        <taxon>Ecdysozoa</taxon>
        <taxon>Arthropoda</taxon>
        <taxon>Crustacea</taxon>
        <taxon>Multicrustacea</taxon>
        <taxon>Malacostraca</taxon>
        <taxon>Eumalacostraca</taxon>
        <taxon>Eucarida</taxon>
        <taxon>Decapoda</taxon>
        <taxon>Pleocyemata</taxon>
        <taxon>Anomura</taxon>
        <taxon>Galatheoidea</taxon>
        <taxon>Porcellanidae</taxon>
        <taxon>Petrolisthes</taxon>
    </lineage>
</organism>
<dbReference type="EMBL" id="JAWQEG010003501">
    <property type="protein sequence ID" value="KAK3865945.1"/>
    <property type="molecule type" value="Genomic_DNA"/>
</dbReference>